<dbReference type="HAMAP" id="MF_00238">
    <property type="entry name" value="Cytidyl_kinase_type1"/>
    <property type="match status" value="1"/>
</dbReference>
<dbReference type="InterPro" id="IPR011994">
    <property type="entry name" value="Cytidylate_kinase_dom"/>
</dbReference>
<feature type="binding site" evidence="8">
    <location>
        <begin position="11"/>
        <end position="19"/>
    </location>
    <ligand>
        <name>ATP</name>
        <dbReference type="ChEBI" id="CHEBI:30616"/>
    </ligand>
</feature>
<evidence type="ECO:0000256" key="5">
    <source>
        <dbReference type="ARBA" id="ARBA00022840"/>
    </source>
</evidence>
<name>A0ABW1WEJ4_9BACL</name>
<evidence type="ECO:0000256" key="2">
    <source>
        <dbReference type="ARBA" id="ARBA00022679"/>
    </source>
</evidence>
<evidence type="ECO:0000256" key="3">
    <source>
        <dbReference type="ARBA" id="ARBA00022741"/>
    </source>
</evidence>
<organism evidence="10 11">
    <name type="scientific">Sporolactobacillus kofuensis</name>
    <dbReference type="NCBI Taxonomy" id="269672"/>
    <lineage>
        <taxon>Bacteria</taxon>
        <taxon>Bacillati</taxon>
        <taxon>Bacillota</taxon>
        <taxon>Bacilli</taxon>
        <taxon>Bacillales</taxon>
        <taxon>Sporolactobacillaceae</taxon>
        <taxon>Sporolactobacillus</taxon>
    </lineage>
</organism>
<evidence type="ECO:0000256" key="8">
    <source>
        <dbReference type="HAMAP-Rule" id="MF_00238"/>
    </source>
</evidence>
<dbReference type="EC" id="2.7.4.25" evidence="8"/>
<accession>A0ABW1WEJ4</accession>
<dbReference type="PANTHER" id="PTHR21299">
    <property type="entry name" value="CYTIDYLATE KINASE/PANTOATE-BETA-ALANINE LIGASE"/>
    <property type="match status" value="1"/>
</dbReference>
<evidence type="ECO:0000313" key="11">
    <source>
        <dbReference type="Proteomes" id="UP001596267"/>
    </source>
</evidence>
<keyword evidence="4 8" id="KW-0418">Kinase</keyword>
<gene>
    <name evidence="8 10" type="primary">cmk</name>
    <name evidence="10" type="ORF">ACFP7A_08470</name>
</gene>
<feature type="domain" description="Cytidylate kinase" evidence="9">
    <location>
        <begin position="7"/>
        <end position="220"/>
    </location>
</feature>
<dbReference type="SUPFAM" id="SSF52540">
    <property type="entry name" value="P-loop containing nucleoside triphosphate hydrolases"/>
    <property type="match status" value="1"/>
</dbReference>
<dbReference type="Pfam" id="PF02224">
    <property type="entry name" value="Cytidylate_kin"/>
    <property type="match status" value="1"/>
</dbReference>
<dbReference type="InterPro" id="IPR027417">
    <property type="entry name" value="P-loop_NTPase"/>
</dbReference>
<sequence length="225" mass="25255">MERLFQVAIDGPAAAGKSTVAKIAAKTLGYIYIDTGAMYRSLTYKALKTETDLNDGHLLKQLLDHTEIDLVQEGDGQKVFVDHEDVTERIRYPEVSAHVSLVSSFEEVRVEMVSRQRKMAESCSVVMDGRDIGTHVLPNAQVKIFLIASVDERAIRRFREEERKGLQPSLESLKEAIALRDKKDMEREVSPLVKAEDAIALDTTSLSIDEVVEKILQLVKEKQLS</sequence>
<evidence type="ECO:0000259" key="9">
    <source>
        <dbReference type="Pfam" id="PF02224"/>
    </source>
</evidence>
<dbReference type="Gene3D" id="3.40.50.300">
    <property type="entry name" value="P-loop containing nucleotide triphosphate hydrolases"/>
    <property type="match status" value="1"/>
</dbReference>
<dbReference type="PANTHER" id="PTHR21299:SF2">
    <property type="entry name" value="CYTIDYLATE KINASE"/>
    <property type="match status" value="1"/>
</dbReference>
<evidence type="ECO:0000256" key="7">
    <source>
        <dbReference type="ARBA" id="ARBA00048478"/>
    </source>
</evidence>
<proteinExistence type="inferred from homology"/>
<keyword evidence="5 8" id="KW-0067">ATP-binding</keyword>
<dbReference type="NCBIfam" id="TIGR00017">
    <property type="entry name" value="cmk"/>
    <property type="match status" value="1"/>
</dbReference>
<keyword evidence="11" id="KW-1185">Reference proteome</keyword>
<evidence type="ECO:0000256" key="6">
    <source>
        <dbReference type="ARBA" id="ARBA00047615"/>
    </source>
</evidence>
<comment type="similarity">
    <text evidence="1 8">Belongs to the cytidylate kinase family. Type 1 subfamily.</text>
</comment>
<evidence type="ECO:0000256" key="1">
    <source>
        <dbReference type="ARBA" id="ARBA00009427"/>
    </source>
</evidence>
<keyword evidence="8" id="KW-0963">Cytoplasm</keyword>
<dbReference type="InterPro" id="IPR003136">
    <property type="entry name" value="Cytidylate_kin"/>
</dbReference>
<keyword evidence="2 8" id="KW-0808">Transferase</keyword>
<comment type="catalytic activity">
    <reaction evidence="7 8">
        <text>CMP + ATP = CDP + ADP</text>
        <dbReference type="Rhea" id="RHEA:11600"/>
        <dbReference type="ChEBI" id="CHEBI:30616"/>
        <dbReference type="ChEBI" id="CHEBI:58069"/>
        <dbReference type="ChEBI" id="CHEBI:60377"/>
        <dbReference type="ChEBI" id="CHEBI:456216"/>
        <dbReference type="EC" id="2.7.4.25"/>
    </reaction>
</comment>
<dbReference type="Proteomes" id="UP001596267">
    <property type="component" value="Unassembled WGS sequence"/>
</dbReference>
<evidence type="ECO:0000256" key="4">
    <source>
        <dbReference type="ARBA" id="ARBA00022777"/>
    </source>
</evidence>
<dbReference type="EMBL" id="JBHSTQ010000007">
    <property type="protein sequence ID" value="MFC6386634.1"/>
    <property type="molecule type" value="Genomic_DNA"/>
</dbReference>
<evidence type="ECO:0000313" key="10">
    <source>
        <dbReference type="EMBL" id="MFC6386634.1"/>
    </source>
</evidence>
<comment type="catalytic activity">
    <reaction evidence="6 8">
        <text>dCMP + ATP = dCDP + ADP</text>
        <dbReference type="Rhea" id="RHEA:25094"/>
        <dbReference type="ChEBI" id="CHEBI:30616"/>
        <dbReference type="ChEBI" id="CHEBI:57566"/>
        <dbReference type="ChEBI" id="CHEBI:58593"/>
        <dbReference type="ChEBI" id="CHEBI:456216"/>
        <dbReference type="EC" id="2.7.4.25"/>
    </reaction>
</comment>
<keyword evidence="3 8" id="KW-0547">Nucleotide-binding</keyword>
<protein>
    <recommendedName>
        <fullName evidence="8">Cytidylate kinase</fullName>
        <shortName evidence="8">CK</shortName>
        <ecNumber evidence="8">2.7.4.25</ecNumber>
    </recommendedName>
    <alternativeName>
        <fullName evidence="8">Cytidine monophosphate kinase</fullName>
        <shortName evidence="8">CMP kinase</shortName>
    </alternativeName>
</protein>
<reference evidence="11" key="1">
    <citation type="journal article" date="2019" name="Int. J. Syst. Evol. Microbiol.">
        <title>The Global Catalogue of Microorganisms (GCM) 10K type strain sequencing project: providing services to taxonomists for standard genome sequencing and annotation.</title>
        <authorList>
            <consortium name="The Broad Institute Genomics Platform"/>
            <consortium name="The Broad Institute Genome Sequencing Center for Infectious Disease"/>
            <person name="Wu L."/>
            <person name="Ma J."/>
        </authorList>
    </citation>
    <scope>NUCLEOTIDE SEQUENCE [LARGE SCALE GENOMIC DNA]</scope>
    <source>
        <strain evidence="11">CCUG 42001</strain>
    </source>
</reference>
<comment type="subcellular location">
    <subcellularLocation>
        <location evidence="8">Cytoplasm</location>
    </subcellularLocation>
</comment>
<dbReference type="CDD" id="cd02020">
    <property type="entry name" value="CMPK"/>
    <property type="match status" value="1"/>
</dbReference>
<comment type="caution">
    <text evidence="10">The sequence shown here is derived from an EMBL/GenBank/DDBJ whole genome shotgun (WGS) entry which is preliminary data.</text>
</comment>
<dbReference type="RefSeq" id="WP_253077066.1">
    <property type="nucleotide sequence ID" value="NZ_JAMXWN010000014.1"/>
</dbReference>
<dbReference type="GO" id="GO:0016301">
    <property type="term" value="F:kinase activity"/>
    <property type="evidence" value="ECO:0007669"/>
    <property type="project" value="UniProtKB-KW"/>
</dbReference>